<keyword evidence="3 4" id="KW-0147">Chitin-binding</keyword>
<comment type="caution">
    <text evidence="4">Lacks conserved residue(s) required for the propagation of feature annotation.</text>
</comment>
<dbReference type="Pfam" id="PF00704">
    <property type="entry name" value="Glyco_hydro_18"/>
    <property type="match status" value="1"/>
</dbReference>
<feature type="domain" description="GH18" evidence="7">
    <location>
        <begin position="117"/>
        <end position="453"/>
    </location>
</feature>
<evidence type="ECO:0000259" key="6">
    <source>
        <dbReference type="PROSITE" id="PS50941"/>
    </source>
</evidence>
<evidence type="ECO:0000313" key="9">
    <source>
        <dbReference type="Proteomes" id="UP000091956"/>
    </source>
</evidence>
<evidence type="ECO:0000256" key="4">
    <source>
        <dbReference type="PROSITE-ProRule" id="PRU00261"/>
    </source>
</evidence>
<dbReference type="InterPro" id="IPR050314">
    <property type="entry name" value="Glycosyl_Hydrlase_18"/>
</dbReference>
<dbReference type="Gene3D" id="3.20.20.80">
    <property type="entry name" value="Glycosidases"/>
    <property type="match status" value="1"/>
</dbReference>
<accession>A0A1B8GQL3</accession>
<dbReference type="SMART" id="SM00636">
    <property type="entry name" value="Glyco_18"/>
    <property type="match status" value="1"/>
</dbReference>
<reference evidence="8 9" key="1">
    <citation type="submission" date="2016-03" db="EMBL/GenBank/DDBJ databases">
        <title>Comparative genomics of Pseudogymnoascus destructans, the fungus causing white-nose syndrome of bats.</title>
        <authorList>
            <person name="Palmer J.M."/>
            <person name="Drees K.P."/>
            <person name="Foster J.T."/>
            <person name="Lindner D.L."/>
        </authorList>
    </citation>
    <scope>NUCLEOTIDE SEQUENCE [LARGE SCALE GENOMIC DNA]</scope>
    <source>
        <strain evidence="8 9">UAMH 10579</strain>
    </source>
</reference>
<evidence type="ECO:0000256" key="1">
    <source>
        <dbReference type="ARBA" id="ARBA00008682"/>
    </source>
</evidence>
<evidence type="ECO:0000259" key="7">
    <source>
        <dbReference type="PROSITE" id="PS51910"/>
    </source>
</evidence>
<gene>
    <name evidence="8" type="ORF">VE01_03844</name>
</gene>
<dbReference type="EMBL" id="KV460218">
    <property type="protein sequence ID" value="OBT98117.1"/>
    <property type="molecule type" value="Genomic_DNA"/>
</dbReference>
<keyword evidence="9" id="KW-1185">Reference proteome</keyword>
<protein>
    <recommendedName>
        <fullName evidence="2">chitinase</fullName>
        <ecNumber evidence="2">3.2.1.14</ecNumber>
    </recommendedName>
</protein>
<dbReference type="AlphaFoldDB" id="A0A1B8GQL3"/>
<feature type="disulfide bond" evidence="4">
    <location>
        <begin position="86"/>
        <end position="100"/>
    </location>
</feature>
<dbReference type="Pfam" id="PF00187">
    <property type="entry name" value="Chitin_bind_1"/>
    <property type="match status" value="1"/>
</dbReference>
<dbReference type="Proteomes" id="UP000091956">
    <property type="component" value="Unassembled WGS sequence"/>
</dbReference>
<dbReference type="InterPro" id="IPR017853">
    <property type="entry name" value="GH"/>
</dbReference>
<dbReference type="PROSITE" id="PS00026">
    <property type="entry name" value="CHIT_BIND_I_1"/>
    <property type="match status" value="1"/>
</dbReference>
<proteinExistence type="inferred from homology"/>
<organism evidence="8 9">
    <name type="scientific">Pseudogymnoascus verrucosus</name>
    <dbReference type="NCBI Taxonomy" id="342668"/>
    <lineage>
        <taxon>Eukaryota</taxon>
        <taxon>Fungi</taxon>
        <taxon>Dikarya</taxon>
        <taxon>Ascomycota</taxon>
        <taxon>Pezizomycotina</taxon>
        <taxon>Leotiomycetes</taxon>
        <taxon>Thelebolales</taxon>
        <taxon>Thelebolaceae</taxon>
        <taxon>Pseudogymnoascus</taxon>
    </lineage>
</organism>
<dbReference type="OrthoDB" id="73875at2759"/>
<dbReference type="PROSITE" id="PS51910">
    <property type="entry name" value="GH18_2"/>
    <property type="match status" value="1"/>
</dbReference>
<dbReference type="InterPro" id="IPR036861">
    <property type="entry name" value="Endochitinase-like_sf"/>
</dbReference>
<name>A0A1B8GQL3_9PEZI</name>
<dbReference type="CDD" id="cd00035">
    <property type="entry name" value="ChtBD1"/>
    <property type="match status" value="1"/>
</dbReference>
<sequence>MKLFRFLLAGLLFAAPIVCEEYHCTKDTKCESGCCRLEPDGTGNCGLGPTFCGQGNCTSTCDEKSECDPGWGSKWSTAEKCPLNVCCSEYGFCGTTPDFCQGNVPTSPSCSGSSSDARTIGYYEGWNLERNCQTMTPEKIPLGYYTHINFAFVLIDPDTFTLSAMGADVAALYTRVTALKALQPGLKVWISIGGWAMNDPGPSRTTFSDLAASKDAQENFFNSLVTFMRANNFDGVDIDWQNLRHALDQSGMPERPGLSITIPSSYWYMRGFDIVEIDPIIDFFNIMTYDIHGTWDSADNSIGAIAQAHTNLTEIDLAMQLLWRNHIDPARVVLGLGFYGRSFTMKSSSCLSAGCPFKEGGKAGPCTNTKGILSATEIRQVVADGATVTLDSAAAVKIITWDDDQWVSYDDGETMKTKIQYANSHCLGGTMAWAIDLDDGTTIEELGADLNRPKFPTFDPDLFDPNSDNNTDLGT</sequence>
<dbReference type="Gene3D" id="3.30.60.10">
    <property type="entry name" value="Endochitinase-like"/>
    <property type="match status" value="1"/>
</dbReference>
<dbReference type="PANTHER" id="PTHR11177">
    <property type="entry name" value="CHITINASE"/>
    <property type="match status" value="1"/>
</dbReference>
<feature type="disulfide bond" evidence="4">
    <location>
        <begin position="81"/>
        <end position="93"/>
    </location>
</feature>
<feature type="signal peptide" evidence="5">
    <location>
        <begin position="1"/>
        <end position="19"/>
    </location>
</feature>
<dbReference type="Gene3D" id="3.10.50.10">
    <property type="match status" value="1"/>
</dbReference>
<dbReference type="SUPFAM" id="SSF54556">
    <property type="entry name" value="Chitinase insertion domain"/>
    <property type="match status" value="1"/>
</dbReference>
<keyword evidence="5" id="KW-0732">Signal</keyword>
<dbReference type="InterPro" id="IPR001002">
    <property type="entry name" value="Chitin-bd_1"/>
</dbReference>
<feature type="chain" id="PRO_5008608862" description="chitinase" evidence="5">
    <location>
        <begin position="20"/>
        <end position="475"/>
    </location>
</feature>
<dbReference type="RefSeq" id="XP_018131850.1">
    <property type="nucleotide sequence ID" value="XM_018273326.1"/>
</dbReference>
<dbReference type="InterPro" id="IPR011583">
    <property type="entry name" value="Chitinase_II/V-like_cat"/>
</dbReference>
<dbReference type="STRING" id="342668.A0A1B8GQL3"/>
<dbReference type="GeneID" id="28837230"/>
<comment type="similarity">
    <text evidence="1">Belongs to the glycosyl hydrolase 18 family. Chitinase class V subfamily.</text>
</comment>
<dbReference type="InterPro" id="IPR018371">
    <property type="entry name" value="Chitin-binding_1_CS"/>
</dbReference>
<dbReference type="GO" id="GO:0005975">
    <property type="term" value="P:carbohydrate metabolic process"/>
    <property type="evidence" value="ECO:0007669"/>
    <property type="project" value="InterPro"/>
</dbReference>
<evidence type="ECO:0000313" key="8">
    <source>
        <dbReference type="EMBL" id="OBT98117.1"/>
    </source>
</evidence>
<evidence type="ECO:0000256" key="3">
    <source>
        <dbReference type="ARBA" id="ARBA00022669"/>
    </source>
</evidence>
<feature type="domain" description="Chitin-binding type-1" evidence="6">
    <location>
        <begin position="64"/>
        <end position="117"/>
    </location>
</feature>
<dbReference type="GO" id="GO:0008843">
    <property type="term" value="F:endochitinase activity"/>
    <property type="evidence" value="ECO:0007669"/>
    <property type="project" value="UniProtKB-EC"/>
</dbReference>
<evidence type="ECO:0000256" key="2">
    <source>
        <dbReference type="ARBA" id="ARBA00012729"/>
    </source>
</evidence>
<dbReference type="SUPFAM" id="SSF57016">
    <property type="entry name" value="Plant lectins/antimicrobial peptides"/>
    <property type="match status" value="1"/>
</dbReference>
<reference evidence="9" key="2">
    <citation type="journal article" date="2018" name="Nat. Commun.">
        <title>Extreme sensitivity to ultraviolet light in the fungal pathogen causing white-nose syndrome of bats.</title>
        <authorList>
            <person name="Palmer J.M."/>
            <person name="Drees K.P."/>
            <person name="Foster J.T."/>
            <person name="Lindner D.L."/>
        </authorList>
    </citation>
    <scope>NUCLEOTIDE SEQUENCE [LARGE SCALE GENOMIC DNA]</scope>
    <source>
        <strain evidence="9">UAMH 10579</strain>
    </source>
</reference>
<dbReference type="GO" id="GO:0008061">
    <property type="term" value="F:chitin binding"/>
    <property type="evidence" value="ECO:0007669"/>
    <property type="project" value="UniProtKB-UniRule"/>
</dbReference>
<dbReference type="PROSITE" id="PS50941">
    <property type="entry name" value="CHIT_BIND_I_2"/>
    <property type="match status" value="1"/>
</dbReference>
<dbReference type="PANTHER" id="PTHR11177:SF333">
    <property type="entry name" value="CHITINASE"/>
    <property type="match status" value="1"/>
</dbReference>
<keyword evidence="4" id="KW-1015">Disulfide bond</keyword>
<dbReference type="SUPFAM" id="SSF51445">
    <property type="entry name" value="(Trans)glycosidases"/>
    <property type="match status" value="1"/>
</dbReference>
<dbReference type="InterPro" id="IPR029070">
    <property type="entry name" value="Chitinase_insertion_sf"/>
</dbReference>
<dbReference type="EC" id="3.2.1.14" evidence="2"/>
<dbReference type="InterPro" id="IPR001223">
    <property type="entry name" value="Glyco_hydro18_cat"/>
</dbReference>
<evidence type="ECO:0000256" key="5">
    <source>
        <dbReference type="SAM" id="SignalP"/>
    </source>
</evidence>